<dbReference type="Proteomes" id="UP000789920">
    <property type="component" value="Unassembled WGS sequence"/>
</dbReference>
<accession>A0ACA9PA08</accession>
<evidence type="ECO:0000313" key="1">
    <source>
        <dbReference type="EMBL" id="CAG8695976.1"/>
    </source>
</evidence>
<evidence type="ECO:0000313" key="2">
    <source>
        <dbReference type="Proteomes" id="UP000789920"/>
    </source>
</evidence>
<protein>
    <submittedName>
        <fullName evidence="1">31027_t:CDS:1</fullName>
    </submittedName>
</protein>
<comment type="caution">
    <text evidence="1">The sequence shown here is derived from an EMBL/GenBank/DDBJ whole genome shotgun (WGS) entry which is preliminary data.</text>
</comment>
<proteinExistence type="predicted"/>
<name>A0ACA9PA08_9GLOM</name>
<keyword evidence="2" id="KW-1185">Reference proteome</keyword>
<organism evidence="1 2">
    <name type="scientific">Racocetra persica</name>
    <dbReference type="NCBI Taxonomy" id="160502"/>
    <lineage>
        <taxon>Eukaryota</taxon>
        <taxon>Fungi</taxon>
        <taxon>Fungi incertae sedis</taxon>
        <taxon>Mucoromycota</taxon>
        <taxon>Glomeromycotina</taxon>
        <taxon>Glomeromycetes</taxon>
        <taxon>Diversisporales</taxon>
        <taxon>Gigasporaceae</taxon>
        <taxon>Racocetra</taxon>
    </lineage>
</organism>
<gene>
    <name evidence="1" type="ORF">RPERSI_LOCUS9782</name>
</gene>
<dbReference type="EMBL" id="CAJVQC010018785">
    <property type="protein sequence ID" value="CAG8695976.1"/>
    <property type="molecule type" value="Genomic_DNA"/>
</dbReference>
<sequence length="73" mass="8539">WPALLMVDSAVIVDKNPPQPVLYYLEDEPIESTAYLMGRNPHRPFKREELIPINVNSLEYPPDKFMRKYHPTG</sequence>
<feature type="non-terminal residue" evidence="1">
    <location>
        <position position="1"/>
    </location>
</feature>
<reference evidence="1" key="1">
    <citation type="submission" date="2021-06" db="EMBL/GenBank/DDBJ databases">
        <authorList>
            <person name="Kallberg Y."/>
            <person name="Tangrot J."/>
            <person name="Rosling A."/>
        </authorList>
    </citation>
    <scope>NUCLEOTIDE SEQUENCE</scope>
    <source>
        <strain evidence="1">MA461A</strain>
    </source>
</reference>